<dbReference type="OrthoDB" id="65722at2"/>
<dbReference type="RefSeq" id="WP_106713926.1">
    <property type="nucleotide sequence ID" value="NZ_PGGO01000031.1"/>
</dbReference>
<dbReference type="AlphaFoldDB" id="A0A2P7B736"/>
<dbReference type="EMBL" id="PGGO01000031">
    <property type="protein sequence ID" value="PSH62266.1"/>
    <property type="molecule type" value="Genomic_DNA"/>
</dbReference>
<evidence type="ECO:0000256" key="1">
    <source>
        <dbReference type="SAM" id="SignalP"/>
    </source>
</evidence>
<gene>
    <name evidence="2" type="ORF">CU102_25740</name>
</gene>
<protein>
    <recommendedName>
        <fullName evidence="4">DUF2259 domain-containing protein</fullName>
    </recommendedName>
</protein>
<sequence length="245" mass="26571">MIFRHHRLALLALIMGSWPLVAQAGDAAKLDIIGFSKDGGVFAFEEYGVQDGSGFPYANRFYIDTTTDKFLPKTPVRVRLDDENASLESAREKAGRDAQGVTSLMDEDLQANAGMTVAANPVTELSADPFKVRVNPRPVFPAIDPALTVALEEIAVPASDVCQNIGEIKGFRLTLLEDKPDAKPELLHEDAATPASRGCPQGYSIGAVQTYYPESGEPVIAVMIAVRGMGFEGPDHRWLAVTKRR</sequence>
<proteinExistence type="predicted"/>
<dbReference type="Pfam" id="PF10016">
    <property type="entry name" value="DUF2259"/>
    <property type="match status" value="1"/>
</dbReference>
<name>A0A2P7B736_9HYPH</name>
<evidence type="ECO:0000313" key="3">
    <source>
        <dbReference type="Proteomes" id="UP000241444"/>
    </source>
</evidence>
<organism evidence="2 3">
    <name type="scientific">Phyllobacterium brassicacearum</name>
    <dbReference type="NCBI Taxonomy" id="314235"/>
    <lineage>
        <taxon>Bacteria</taxon>
        <taxon>Pseudomonadati</taxon>
        <taxon>Pseudomonadota</taxon>
        <taxon>Alphaproteobacteria</taxon>
        <taxon>Hyphomicrobiales</taxon>
        <taxon>Phyllobacteriaceae</taxon>
        <taxon>Phyllobacterium</taxon>
    </lineage>
</organism>
<evidence type="ECO:0008006" key="4">
    <source>
        <dbReference type="Google" id="ProtNLM"/>
    </source>
</evidence>
<keyword evidence="1" id="KW-0732">Signal</keyword>
<comment type="caution">
    <text evidence="2">The sequence shown here is derived from an EMBL/GenBank/DDBJ whole genome shotgun (WGS) entry which is preliminary data.</text>
</comment>
<accession>A0A2P7B736</accession>
<dbReference type="Proteomes" id="UP000241444">
    <property type="component" value="Unassembled WGS sequence"/>
</dbReference>
<feature type="chain" id="PRO_5015137322" description="DUF2259 domain-containing protein" evidence="1">
    <location>
        <begin position="25"/>
        <end position="245"/>
    </location>
</feature>
<feature type="signal peptide" evidence="1">
    <location>
        <begin position="1"/>
        <end position="24"/>
    </location>
</feature>
<reference evidence="3" key="1">
    <citation type="submission" date="2017-11" db="EMBL/GenBank/DDBJ databases">
        <authorList>
            <person name="Kuznetsova I."/>
            <person name="Sazanova A."/>
            <person name="Chirak E."/>
            <person name="Safronova V."/>
            <person name="Willems A."/>
        </authorList>
    </citation>
    <scope>NUCLEOTIDE SEQUENCE [LARGE SCALE GENOMIC DNA]</scope>
    <source>
        <strain evidence="3">STM 196</strain>
    </source>
</reference>
<dbReference type="InterPro" id="IPR018725">
    <property type="entry name" value="DUF2259_secreted"/>
</dbReference>
<keyword evidence="3" id="KW-1185">Reference proteome</keyword>
<evidence type="ECO:0000313" key="2">
    <source>
        <dbReference type="EMBL" id="PSH62266.1"/>
    </source>
</evidence>